<dbReference type="SUPFAM" id="SSF50249">
    <property type="entry name" value="Nucleic acid-binding proteins"/>
    <property type="match status" value="1"/>
</dbReference>
<accession>A0ABP1RX32</accession>
<dbReference type="PANTHER" id="PTHR22594">
    <property type="entry name" value="ASPARTYL/LYSYL-TRNA SYNTHETASE"/>
    <property type="match status" value="1"/>
</dbReference>
<feature type="domain" description="Aminoacyl-transfer RNA synthetases class-II family profile" evidence="7">
    <location>
        <begin position="253"/>
        <end position="524"/>
    </location>
</feature>
<dbReference type="PANTHER" id="PTHR22594:SF5">
    <property type="entry name" value="ASPARTATE--TRNA LIGASE, MITOCHONDRIAL"/>
    <property type="match status" value="1"/>
</dbReference>
<keyword evidence="9" id="KW-1185">Reference proteome</keyword>
<dbReference type="SUPFAM" id="SSF55681">
    <property type="entry name" value="Class II aaRS and biotin synthetases"/>
    <property type="match status" value="1"/>
</dbReference>
<comment type="caution">
    <text evidence="8">The sequence shown here is derived from an EMBL/GenBank/DDBJ whole genome shotgun (WGS) entry which is preliminary data.</text>
</comment>
<dbReference type="Pfam" id="PF00152">
    <property type="entry name" value="tRNA-synt_2"/>
    <property type="match status" value="1"/>
</dbReference>
<evidence type="ECO:0000256" key="5">
    <source>
        <dbReference type="ARBA" id="ARBA00023146"/>
    </source>
</evidence>
<dbReference type="InterPro" id="IPR012340">
    <property type="entry name" value="NA-bd_OB-fold"/>
</dbReference>
<dbReference type="PROSITE" id="PS50862">
    <property type="entry name" value="AA_TRNA_LIGASE_II"/>
    <property type="match status" value="1"/>
</dbReference>
<dbReference type="InterPro" id="IPR004365">
    <property type="entry name" value="NA-bd_OB_tRNA"/>
</dbReference>
<keyword evidence="4" id="KW-0648">Protein biosynthesis</keyword>
<evidence type="ECO:0000256" key="6">
    <source>
        <dbReference type="SAM" id="MobiDB-lite"/>
    </source>
</evidence>
<organism evidence="8 9">
    <name type="scientific">Orchesella dallaii</name>
    <dbReference type="NCBI Taxonomy" id="48710"/>
    <lineage>
        <taxon>Eukaryota</taxon>
        <taxon>Metazoa</taxon>
        <taxon>Ecdysozoa</taxon>
        <taxon>Arthropoda</taxon>
        <taxon>Hexapoda</taxon>
        <taxon>Collembola</taxon>
        <taxon>Entomobryomorpha</taxon>
        <taxon>Entomobryoidea</taxon>
        <taxon>Orchesellidae</taxon>
        <taxon>Orchesellinae</taxon>
        <taxon>Orchesella</taxon>
    </lineage>
</organism>
<dbReference type="InterPro" id="IPR006195">
    <property type="entry name" value="aa-tRNA-synth_II"/>
</dbReference>
<dbReference type="Pfam" id="PF01336">
    <property type="entry name" value="tRNA_anti-codon"/>
    <property type="match status" value="1"/>
</dbReference>
<dbReference type="InterPro" id="IPR002312">
    <property type="entry name" value="Asp/Asn-tRNA-synth_IIb"/>
</dbReference>
<evidence type="ECO:0000256" key="2">
    <source>
        <dbReference type="ARBA" id="ARBA00022741"/>
    </source>
</evidence>
<dbReference type="InterPro" id="IPR047089">
    <property type="entry name" value="Asp-tRNA-ligase_1_N"/>
</dbReference>
<keyword evidence="3" id="KW-0067">ATP-binding</keyword>
<evidence type="ECO:0000313" key="8">
    <source>
        <dbReference type="EMBL" id="CAL8137705.1"/>
    </source>
</evidence>
<keyword evidence="5" id="KW-0030">Aminoacyl-tRNA synthetase</keyword>
<dbReference type="Gene3D" id="2.40.50.140">
    <property type="entry name" value="Nucleic acid-binding proteins"/>
    <property type="match status" value="1"/>
</dbReference>
<dbReference type="PRINTS" id="PR01042">
    <property type="entry name" value="TRNASYNTHASP"/>
</dbReference>
<gene>
    <name evidence="8" type="ORF">ODALV1_LOCUS27041</name>
</gene>
<dbReference type="InterPro" id="IPR004364">
    <property type="entry name" value="Aa-tRNA-synt_II"/>
</dbReference>
<evidence type="ECO:0000256" key="4">
    <source>
        <dbReference type="ARBA" id="ARBA00022917"/>
    </source>
</evidence>
<protein>
    <recommendedName>
        <fullName evidence="7">Aminoacyl-transfer RNA synthetases class-II family profile domain-containing protein</fullName>
    </recommendedName>
</protein>
<sequence length="551" mass="62537">MSVFHNSRRVFLLLQPKILPHHHHNHHHCHVNRVQKKLSVFEKLFFRASSSSSTEGSGGSGVNVKKKKRKEEDKTPDIQKLTEEVEKWSKDWRKPPPIAPPSTYTFRSHTCGQLTKEDVGESVKLCGWLTFKRLNGTFMVLRDLYGVTQIYVPKELENTAKIAFEAPLESVLLIEGKVSLRPDHQRRSDQISGEIEVIANSITLLNTPKELRLAYNDLDKVDEELAIQYRHLYIRNPRSQSVFRKRALFLGNVRRFMDSNHFIEVETPTLVRRTPGGAREFPVVTKVKDAYYALAQSPQILKQLLMCGGMDKYYQIARCYRDEGGKPDRQPEFTQLDIEMSFTTREDVMRLVEDLLKYSLPEELLPSPLGAPFPVMSYAECMSKYNSDKPDTGGFLWVVDFPLFIRGEESNQLEAAHHPFTMPKDVEELYKAKNDSDFEKLEGLSYDLVYCGAEVGGGSVRIHDVDLQKHVFGKVLGLNLEEIDYLLEGLESGAPPHGGFALGVDRFLAKVMGTRSIRDVIAFPKTSQGKDALSGAPTGLDPEAKKYYGIK</sequence>
<evidence type="ECO:0000313" key="9">
    <source>
        <dbReference type="Proteomes" id="UP001642540"/>
    </source>
</evidence>
<dbReference type="Proteomes" id="UP001642540">
    <property type="component" value="Unassembled WGS sequence"/>
</dbReference>
<keyword evidence="2" id="KW-0547">Nucleotide-binding</keyword>
<dbReference type="CDD" id="cd04317">
    <property type="entry name" value="EcAspRS_like_N"/>
    <property type="match status" value="1"/>
</dbReference>
<proteinExistence type="predicted"/>
<dbReference type="Gene3D" id="3.30.930.10">
    <property type="entry name" value="Bira Bifunctional Protein, Domain 2"/>
    <property type="match status" value="1"/>
</dbReference>
<evidence type="ECO:0000259" key="7">
    <source>
        <dbReference type="PROSITE" id="PS50862"/>
    </source>
</evidence>
<keyword evidence="1" id="KW-0436">Ligase</keyword>
<dbReference type="InterPro" id="IPR045864">
    <property type="entry name" value="aa-tRNA-synth_II/BPL/LPL"/>
</dbReference>
<feature type="region of interest" description="Disordered" evidence="6">
    <location>
        <begin position="50"/>
        <end position="79"/>
    </location>
</feature>
<name>A0ABP1RX32_9HEXA</name>
<evidence type="ECO:0000256" key="1">
    <source>
        <dbReference type="ARBA" id="ARBA00022598"/>
    </source>
</evidence>
<evidence type="ECO:0000256" key="3">
    <source>
        <dbReference type="ARBA" id="ARBA00022840"/>
    </source>
</evidence>
<reference evidence="8 9" key="1">
    <citation type="submission" date="2024-08" db="EMBL/GenBank/DDBJ databases">
        <authorList>
            <person name="Cucini C."/>
            <person name="Frati F."/>
        </authorList>
    </citation>
    <scope>NUCLEOTIDE SEQUENCE [LARGE SCALE GENOMIC DNA]</scope>
</reference>
<dbReference type="EMBL" id="CAXLJM020000119">
    <property type="protein sequence ID" value="CAL8137705.1"/>
    <property type="molecule type" value="Genomic_DNA"/>
</dbReference>
<feature type="compositionally biased region" description="Basic and acidic residues" evidence="6">
    <location>
        <begin position="70"/>
        <end position="79"/>
    </location>
</feature>